<reference evidence="1 2" key="1">
    <citation type="journal article" date="2023" name="Sci. Data">
        <title>Genome assembly of the Korean intertidal mud-creeper Batillaria attramentaria.</title>
        <authorList>
            <person name="Patra A.K."/>
            <person name="Ho P.T."/>
            <person name="Jun S."/>
            <person name="Lee S.J."/>
            <person name="Kim Y."/>
            <person name="Won Y.J."/>
        </authorList>
    </citation>
    <scope>NUCLEOTIDE SEQUENCE [LARGE SCALE GENOMIC DNA]</scope>
    <source>
        <strain evidence="1">Wonlab-2016</strain>
    </source>
</reference>
<accession>A0ABD0KB33</accession>
<organism evidence="1 2">
    <name type="scientific">Batillaria attramentaria</name>
    <dbReference type="NCBI Taxonomy" id="370345"/>
    <lineage>
        <taxon>Eukaryota</taxon>
        <taxon>Metazoa</taxon>
        <taxon>Spiralia</taxon>
        <taxon>Lophotrochozoa</taxon>
        <taxon>Mollusca</taxon>
        <taxon>Gastropoda</taxon>
        <taxon>Caenogastropoda</taxon>
        <taxon>Sorbeoconcha</taxon>
        <taxon>Cerithioidea</taxon>
        <taxon>Batillariidae</taxon>
        <taxon>Batillaria</taxon>
    </lineage>
</organism>
<dbReference type="EMBL" id="JACVVK020000212">
    <property type="protein sequence ID" value="KAK7484313.1"/>
    <property type="molecule type" value="Genomic_DNA"/>
</dbReference>
<name>A0ABD0KB33_9CAEN</name>
<protein>
    <submittedName>
        <fullName evidence="1">Uncharacterized protein</fullName>
    </submittedName>
</protein>
<keyword evidence="2" id="KW-1185">Reference proteome</keyword>
<dbReference type="Proteomes" id="UP001519460">
    <property type="component" value="Unassembled WGS sequence"/>
</dbReference>
<dbReference type="AlphaFoldDB" id="A0ABD0KB33"/>
<evidence type="ECO:0000313" key="2">
    <source>
        <dbReference type="Proteomes" id="UP001519460"/>
    </source>
</evidence>
<proteinExistence type="predicted"/>
<sequence>MAGSRSRSSHVLMRRHKREIPPSGCLNQTCKCVQNTQASCSQHPSATCAPDIPRSLRTTFTRWPTKTLRHLARNREFSPPAASFRCSPIKREETVVFLQPFK</sequence>
<gene>
    <name evidence="1" type="ORF">BaRGS_00024438</name>
</gene>
<evidence type="ECO:0000313" key="1">
    <source>
        <dbReference type="EMBL" id="KAK7484313.1"/>
    </source>
</evidence>
<comment type="caution">
    <text evidence="1">The sequence shown here is derived from an EMBL/GenBank/DDBJ whole genome shotgun (WGS) entry which is preliminary data.</text>
</comment>